<keyword evidence="3" id="KW-1133">Transmembrane helix</keyword>
<feature type="transmembrane region" description="Helical" evidence="3">
    <location>
        <begin position="12"/>
        <end position="31"/>
    </location>
</feature>
<accession>A0ABT4Q0D0</accession>
<keyword evidence="5" id="KW-1185">Reference proteome</keyword>
<keyword evidence="2 3" id="KW-0472">Membrane</keyword>
<keyword evidence="3" id="KW-0812">Transmembrane</keyword>
<evidence type="ECO:0000256" key="1">
    <source>
        <dbReference type="ARBA" id="ARBA00004370"/>
    </source>
</evidence>
<reference evidence="4" key="1">
    <citation type="submission" date="2022-12" db="EMBL/GenBank/DDBJ databases">
        <authorList>
            <person name="Deng Y."/>
            <person name="Zhang Y.-Q."/>
        </authorList>
    </citation>
    <scope>NUCLEOTIDE SEQUENCE</scope>
    <source>
        <strain evidence="4">CPCC 205372</strain>
    </source>
</reference>
<dbReference type="Proteomes" id="UP001142153">
    <property type="component" value="Unassembled WGS sequence"/>
</dbReference>
<organism evidence="4 5">
    <name type="scientific">Mycobacterium hippophais</name>
    <dbReference type="NCBI Taxonomy" id="3016340"/>
    <lineage>
        <taxon>Bacteria</taxon>
        <taxon>Bacillati</taxon>
        <taxon>Actinomycetota</taxon>
        <taxon>Actinomycetes</taxon>
        <taxon>Mycobacteriales</taxon>
        <taxon>Mycobacteriaceae</taxon>
        <taxon>Mycobacterium</taxon>
    </lineage>
</organism>
<comment type="subcellular location">
    <subcellularLocation>
        <location evidence="1">Membrane</location>
    </subcellularLocation>
</comment>
<evidence type="ECO:0000256" key="3">
    <source>
        <dbReference type="SAM" id="Phobius"/>
    </source>
</evidence>
<evidence type="ECO:0008006" key="6">
    <source>
        <dbReference type="Google" id="ProtNLM"/>
    </source>
</evidence>
<dbReference type="PANTHER" id="PTHR37042">
    <property type="entry name" value="OUTER MEMBRANE PROTEIN RV1973"/>
    <property type="match status" value="1"/>
</dbReference>
<comment type="caution">
    <text evidence="4">The sequence shown here is derived from an EMBL/GenBank/DDBJ whole genome shotgun (WGS) entry which is preliminary data.</text>
</comment>
<dbReference type="PANTHER" id="PTHR37042:SF4">
    <property type="entry name" value="OUTER MEMBRANE PROTEIN RV1973"/>
    <property type="match status" value="1"/>
</dbReference>
<dbReference type="EMBL" id="JAPZPY010000016">
    <property type="protein sequence ID" value="MCZ8382294.1"/>
    <property type="molecule type" value="Genomic_DNA"/>
</dbReference>
<evidence type="ECO:0000256" key="2">
    <source>
        <dbReference type="ARBA" id="ARBA00023136"/>
    </source>
</evidence>
<sequence length="170" mass="18043">MTPSTRPGPLWWTLVSVLLAGTISAVLLGGWQMTVKNRAVTSPADHVAARQEVVEAATNATVKILSYTPETVEQNASTAETLLTGEFLDYYVDFMNRTVIPAARQKQVTTTATVVRGGVVALGDSAASVLVYVNQTTTAGTEPPKKAASAVRVGLQRIDGVWRVGAFDPI</sequence>
<gene>
    <name evidence="4" type="ORF">O6P37_25820</name>
</gene>
<proteinExistence type="predicted"/>
<name>A0ABT4Q0D0_9MYCO</name>
<protein>
    <recommendedName>
        <fullName evidence="6">Twin-arginine translocation pathway signal</fullName>
    </recommendedName>
</protein>
<evidence type="ECO:0000313" key="4">
    <source>
        <dbReference type="EMBL" id="MCZ8382294.1"/>
    </source>
</evidence>
<evidence type="ECO:0000313" key="5">
    <source>
        <dbReference type="Proteomes" id="UP001142153"/>
    </source>
</evidence>